<dbReference type="Proteomes" id="UP000287798">
    <property type="component" value="Unassembled WGS sequence"/>
</dbReference>
<comment type="caution">
    <text evidence="3">The sequence shown here is derived from an EMBL/GenBank/DDBJ whole genome shotgun (WGS) entry which is preliminary data.</text>
</comment>
<dbReference type="EMBL" id="QZMU01000001">
    <property type="protein sequence ID" value="RRQ21593.1"/>
    <property type="molecule type" value="Genomic_DNA"/>
</dbReference>
<dbReference type="InterPro" id="IPR007844">
    <property type="entry name" value="AsmA"/>
</dbReference>
<gene>
    <name evidence="3" type="ORF">D6C00_06315</name>
</gene>
<feature type="domain" description="AsmA" evidence="2">
    <location>
        <begin position="36"/>
        <end position="139"/>
    </location>
</feature>
<feature type="transmembrane region" description="Helical" evidence="1">
    <location>
        <begin position="31"/>
        <end position="54"/>
    </location>
</feature>
<evidence type="ECO:0000256" key="1">
    <source>
        <dbReference type="SAM" id="Phobius"/>
    </source>
</evidence>
<dbReference type="GO" id="GO:0005886">
    <property type="term" value="C:plasma membrane"/>
    <property type="evidence" value="ECO:0007669"/>
    <property type="project" value="TreeGrafter"/>
</dbReference>
<evidence type="ECO:0000313" key="4">
    <source>
        <dbReference type="Proteomes" id="UP000287798"/>
    </source>
</evidence>
<dbReference type="PANTHER" id="PTHR30441:SF8">
    <property type="entry name" value="DUF748 DOMAIN-CONTAINING PROTEIN"/>
    <property type="match status" value="1"/>
</dbReference>
<keyword evidence="4" id="KW-1185">Reference proteome</keyword>
<organism evidence="3 4">
    <name type="scientific">Thiohalobacter thiocyanaticus</name>
    <dbReference type="NCBI Taxonomy" id="585455"/>
    <lineage>
        <taxon>Bacteria</taxon>
        <taxon>Pseudomonadati</taxon>
        <taxon>Pseudomonadota</taxon>
        <taxon>Gammaproteobacteria</taxon>
        <taxon>Thiohalobacterales</taxon>
        <taxon>Thiohalobacteraceae</taxon>
        <taxon>Thiohalobacter</taxon>
    </lineage>
</organism>
<sequence>MILSCRPPFYYPWDTAANLRRYSRSPSTMRVWLRTTGILLMVVLAILALAPHVIDQEEIRTTLSDQLSNALDRPVEIEQISIRLLPSPSVQLNGVSARLDDHPQQQFSIGELRARFSFRRLLQGDLEIQHLSLKGVQLNRQAVNAFRHMFAGIKPEDSAAAMPFRLHSASIRNLYWRTNQQTYGPFRLDADWSSGPKPARIILRDTRHAVQLHVSPVEEQWRFTLHSDRGMFPLDLPVTLDRFTLAGLYGKQQIIFEQISLKGYDSRVQASGHLQWSDDWQLALQARTDSLALTPVLTALGKPALPGSIAGDCAITLQGPAADSMHEHRTVDCRLDYLNQGQQATLNLDSRTESLRDRFTATATNLTLPVGPELHLNNSAFKGSLTDSHMQISSGYIQAYQGEISVSGELDWTDGWRTRFTSQIEDVQLEPLLQVLDQRVISGALTSQCQGSLQAKTTSMLLQGMEVGCNFIISQGVVYETDLERAAQLIKLNETAPPEEQKTPFDQLSGRLTASQQHYRFNELKIASSALAASGNIAINPARELSGEISVGLEKTGKVLSIPLVVAGTTEVPTFRPTRSSMAGAGAGTLILGPGIGTAVGAKIGEAVDNLTSIFKRKNTSE</sequence>
<keyword evidence="1" id="KW-0812">Transmembrane</keyword>
<proteinExistence type="predicted"/>
<dbReference type="PANTHER" id="PTHR30441">
    <property type="entry name" value="DUF748 DOMAIN-CONTAINING PROTEIN"/>
    <property type="match status" value="1"/>
</dbReference>
<dbReference type="GO" id="GO:0090313">
    <property type="term" value="P:regulation of protein targeting to membrane"/>
    <property type="evidence" value="ECO:0007669"/>
    <property type="project" value="TreeGrafter"/>
</dbReference>
<dbReference type="AlphaFoldDB" id="A0A426QIL6"/>
<dbReference type="InterPro" id="IPR052894">
    <property type="entry name" value="AsmA-related"/>
</dbReference>
<evidence type="ECO:0000259" key="2">
    <source>
        <dbReference type="Pfam" id="PF05170"/>
    </source>
</evidence>
<dbReference type="Pfam" id="PF05170">
    <property type="entry name" value="AsmA"/>
    <property type="match status" value="1"/>
</dbReference>
<accession>A0A426QIL6</accession>
<protein>
    <submittedName>
        <fullName evidence="3">AsmA family protein</fullName>
    </submittedName>
</protein>
<name>A0A426QIL6_9GAMM</name>
<evidence type="ECO:0000313" key="3">
    <source>
        <dbReference type="EMBL" id="RRQ21593.1"/>
    </source>
</evidence>
<keyword evidence="1" id="KW-0472">Membrane</keyword>
<reference evidence="3 4" key="1">
    <citation type="journal article" date="2010" name="Int. J. Syst. Evol. Microbiol.">
        <title>Thiohalobacter thiocyanaticus gen. nov., sp. nov., a moderately halophilic, sulfur-oxidizing gammaproteobacterium from hypersaline lakes, that utilizes thiocyanate.</title>
        <authorList>
            <person name="Sorokin D.Y."/>
            <person name="Kovaleva O.L."/>
            <person name="Tourova T.P."/>
            <person name="Muyzer G."/>
        </authorList>
    </citation>
    <scope>NUCLEOTIDE SEQUENCE [LARGE SCALE GENOMIC DNA]</scope>
    <source>
        <strain evidence="3 4">Hrh1</strain>
    </source>
</reference>
<keyword evidence="1" id="KW-1133">Transmembrane helix</keyword>